<protein>
    <recommendedName>
        <fullName evidence="2">Enoyl-CoA hydratase</fullName>
    </recommendedName>
</protein>
<dbReference type="SUPFAM" id="SSF52096">
    <property type="entry name" value="ClpP/crotonase"/>
    <property type="match status" value="1"/>
</dbReference>
<sequence length="83" mass="9480">VGLVNRVVADDLVQQETYVLAARVAKSAPLVNRWHKKFIRRLADSKPLADEEVHESYEAFGTKDFRRGYRAFLGKTDPNFEGD</sequence>
<dbReference type="InterPro" id="IPR014748">
    <property type="entry name" value="Enoyl-CoA_hydra_C"/>
</dbReference>
<gene>
    <name evidence="1" type="ORF">METZ01_LOCUS181109</name>
</gene>
<name>A0A382CQ89_9ZZZZ</name>
<dbReference type="Pfam" id="PF00378">
    <property type="entry name" value="ECH_1"/>
    <property type="match status" value="1"/>
</dbReference>
<accession>A0A382CQ89</accession>
<feature type="non-terminal residue" evidence="1">
    <location>
        <position position="1"/>
    </location>
</feature>
<dbReference type="InterPro" id="IPR001753">
    <property type="entry name" value="Enoyl-CoA_hydra/iso"/>
</dbReference>
<evidence type="ECO:0000313" key="1">
    <source>
        <dbReference type="EMBL" id="SVB28255.1"/>
    </source>
</evidence>
<proteinExistence type="predicted"/>
<dbReference type="Gene3D" id="1.10.12.10">
    <property type="entry name" value="Lyase 2-enoyl-coa Hydratase, Chain A, domain 2"/>
    <property type="match status" value="1"/>
</dbReference>
<dbReference type="InterPro" id="IPR029045">
    <property type="entry name" value="ClpP/crotonase-like_dom_sf"/>
</dbReference>
<organism evidence="1">
    <name type="scientific">marine metagenome</name>
    <dbReference type="NCBI Taxonomy" id="408172"/>
    <lineage>
        <taxon>unclassified sequences</taxon>
        <taxon>metagenomes</taxon>
        <taxon>ecological metagenomes</taxon>
    </lineage>
</organism>
<evidence type="ECO:0008006" key="2">
    <source>
        <dbReference type="Google" id="ProtNLM"/>
    </source>
</evidence>
<dbReference type="AlphaFoldDB" id="A0A382CQ89"/>
<reference evidence="1" key="1">
    <citation type="submission" date="2018-05" db="EMBL/GenBank/DDBJ databases">
        <authorList>
            <person name="Lanie J.A."/>
            <person name="Ng W.-L."/>
            <person name="Kazmierczak K.M."/>
            <person name="Andrzejewski T.M."/>
            <person name="Davidsen T.M."/>
            <person name="Wayne K.J."/>
            <person name="Tettelin H."/>
            <person name="Glass J.I."/>
            <person name="Rusch D."/>
            <person name="Podicherti R."/>
            <person name="Tsui H.-C.T."/>
            <person name="Winkler M.E."/>
        </authorList>
    </citation>
    <scope>NUCLEOTIDE SEQUENCE</scope>
</reference>
<dbReference type="EMBL" id="UINC01035598">
    <property type="protein sequence ID" value="SVB28255.1"/>
    <property type="molecule type" value="Genomic_DNA"/>
</dbReference>